<proteinExistence type="predicted"/>
<sequence length="69" mass="7513">MDADVDAVCIADDCDSEDGDALNGEDNVLSEVHTKRTAVNKNESEEELLLTREAVVRFDQDSIADATDI</sequence>
<name>A0AAV1VPE7_9STRA</name>
<evidence type="ECO:0000313" key="1">
    <source>
        <dbReference type="EMBL" id="CAK7948201.1"/>
    </source>
</evidence>
<dbReference type="AlphaFoldDB" id="A0AAV1VPE7"/>
<reference evidence="1" key="1">
    <citation type="submission" date="2024-01" db="EMBL/GenBank/DDBJ databases">
        <authorList>
            <person name="Webb A."/>
        </authorList>
    </citation>
    <scope>NUCLEOTIDE SEQUENCE</scope>
    <source>
        <strain evidence="1">Pm1</strain>
    </source>
</reference>
<comment type="caution">
    <text evidence="1">The sequence shown here is derived from an EMBL/GenBank/DDBJ whole genome shotgun (WGS) entry which is preliminary data.</text>
</comment>
<organism evidence="1 2">
    <name type="scientific">Peronospora matthiolae</name>
    <dbReference type="NCBI Taxonomy" id="2874970"/>
    <lineage>
        <taxon>Eukaryota</taxon>
        <taxon>Sar</taxon>
        <taxon>Stramenopiles</taxon>
        <taxon>Oomycota</taxon>
        <taxon>Peronosporomycetes</taxon>
        <taxon>Peronosporales</taxon>
        <taxon>Peronosporaceae</taxon>
        <taxon>Peronospora</taxon>
    </lineage>
</organism>
<accession>A0AAV1VPE7</accession>
<dbReference type="Proteomes" id="UP001162060">
    <property type="component" value="Unassembled WGS sequence"/>
</dbReference>
<gene>
    <name evidence="1" type="ORF">PM001_LOCUS33351</name>
</gene>
<protein>
    <submittedName>
        <fullName evidence="1">Uncharacterized protein</fullName>
    </submittedName>
</protein>
<evidence type="ECO:0000313" key="2">
    <source>
        <dbReference type="Proteomes" id="UP001162060"/>
    </source>
</evidence>
<dbReference type="EMBL" id="CAKLBY020000394">
    <property type="protein sequence ID" value="CAK7948201.1"/>
    <property type="molecule type" value="Genomic_DNA"/>
</dbReference>